<dbReference type="GO" id="GO:0008375">
    <property type="term" value="F:acetylglucosaminyltransferase activity"/>
    <property type="evidence" value="ECO:0007669"/>
    <property type="project" value="TreeGrafter"/>
</dbReference>
<dbReference type="PANTHER" id="PTHR12062:SF33">
    <property type="entry name" value="ALPHA-1,6-MANNOSYL-GLYCOPROTEIN 4-BETA-N-ACETYLGLUCOSAMINYLTRANSFERASE-LIKE"/>
    <property type="match status" value="1"/>
</dbReference>
<evidence type="ECO:0000259" key="2">
    <source>
        <dbReference type="Pfam" id="PF04666"/>
    </source>
</evidence>
<feature type="domain" description="MGAT4 conserved region" evidence="2">
    <location>
        <begin position="106"/>
        <end position="337"/>
    </location>
</feature>
<sequence>MRQRERRILTAFWVVFAAVVLTAVYYIFTIRDDGGGHGQVEPHPLEIETKLKEERVIKQKITFDTQKRIELEVKKSKDEPKNKTGPLPVGPPVMGCMDLEHIDKEKALVIGHRRKDRGFLTIGITNVKRKNASYLKPTLQSLIDNANEEERSKLRIVVFACDLKDEDRQEARDIVSHSFAEHVQSGLLQLIQADKSFYPPLDKLKQTFNDPMERVKWRSKENIDNVFLFAFCVQMSDYYMLLDDDLVTFPGYIQTIRNFITKHQGDHWILLDISERGTGKLFRDKDLLLLGRYLVQFYQEQPVDLLLNSMMRLQDQGKHHVVEPPLFKHLGVVSTLALKNKNGGG</sequence>
<dbReference type="GO" id="GO:0006487">
    <property type="term" value="P:protein N-linked glycosylation"/>
    <property type="evidence" value="ECO:0007669"/>
    <property type="project" value="TreeGrafter"/>
</dbReference>
<dbReference type="InterPro" id="IPR057279">
    <property type="entry name" value="MGAT4"/>
</dbReference>
<evidence type="ECO:0000313" key="3">
    <source>
        <dbReference type="EnsemblMetazoa" id="XP_038068890.1"/>
    </source>
</evidence>
<dbReference type="OMA" id="QPKARYY"/>
<dbReference type="EnsemblMetazoa" id="XM_038212962.1">
    <property type="protein sequence ID" value="XP_038068890.1"/>
    <property type="gene ID" value="LOC119738201"/>
</dbReference>
<dbReference type="Proteomes" id="UP000887568">
    <property type="component" value="Unplaced"/>
</dbReference>
<dbReference type="OrthoDB" id="2016523at2759"/>
<keyword evidence="1" id="KW-0812">Transmembrane</keyword>
<dbReference type="InterPro" id="IPR006759">
    <property type="entry name" value="Glyco_transf_54"/>
</dbReference>
<keyword evidence="1" id="KW-0472">Membrane</keyword>
<organism evidence="3 4">
    <name type="scientific">Patiria miniata</name>
    <name type="common">Bat star</name>
    <name type="synonym">Asterina miniata</name>
    <dbReference type="NCBI Taxonomy" id="46514"/>
    <lineage>
        <taxon>Eukaryota</taxon>
        <taxon>Metazoa</taxon>
        <taxon>Echinodermata</taxon>
        <taxon>Eleutherozoa</taxon>
        <taxon>Asterozoa</taxon>
        <taxon>Asteroidea</taxon>
        <taxon>Valvatacea</taxon>
        <taxon>Valvatida</taxon>
        <taxon>Asterinidae</taxon>
        <taxon>Patiria</taxon>
    </lineage>
</organism>
<evidence type="ECO:0000256" key="1">
    <source>
        <dbReference type="SAM" id="Phobius"/>
    </source>
</evidence>
<name>A0A914AXM5_PATMI</name>
<keyword evidence="4" id="KW-1185">Reference proteome</keyword>
<proteinExistence type="predicted"/>
<protein>
    <recommendedName>
        <fullName evidence="2">MGAT4 conserved region domain-containing protein</fullName>
    </recommendedName>
</protein>
<dbReference type="AlphaFoldDB" id="A0A914AXM5"/>
<accession>A0A914AXM5</accession>
<reference evidence="3" key="1">
    <citation type="submission" date="2022-11" db="UniProtKB">
        <authorList>
            <consortium name="EnsemblMetazoa"/>
        </authorList>
    </citation>
    <scope>IDENTIFICATION</scope>
</reference>
<keyword evidence="1" id="KW-1133">Transmembrane helix</keyword>
<dbReference type="GeneID" id="119738201"/>
<feature type="transmembrane region" description="Helical" evidence="1">
    <location>
        <begin position="7"/>
        <end position="28"/>
    </location>
</feature>
<dbReference type="Pfam" id="PF04666">
    <property type="entry name" value="MGAT4_cons"/>
    <property type="match status" value="1"/>
</dbReference>
<dbReference type="PANTHER" id="PTHR12062">
    <property type="entry name" value="N-ACETYLGLUCOSAMINYLTRANSFERASE VI"/>
    <property type="match status" value="1"/>
</dbReference>
<evidence type="ECO:0000313" key="4">
    <source>
        <dbReference type="Proteomes" id="UP000887568"/>
    </source>
</evidence>
<dbReference type="RefSeq" id="XP_038068890.1">
    <property type="nucleotide sequence ID" value="XM_038212962.1"/>
</dbReference>